<dbReference type="InterPro" id="IPR052983">
    <property type="entry name" value="MFS_Riboflavin_Transporter"/>
</dbReference>
<dbReference type="PROSITE" id="PS50850">
    <property type="entry name" value="MFS"/>
    <property type="match status" value="1"/>
</dbReference>
<feature type="domain" description="Major facilitator superfamily (MFS) profile" evidence="7">
    <location>
        <begin position="1"/>
        <end position="383"/>
    </location>
</feature>
<evidence type="ECO:0000313" key="8">
    <source>
        <dbReference type="EMBL" id="KAA1422005.1"/>
    </source>
</evidence>
<organism evidence="8 9">
    <name type="scientific">Nocardioides humilatus</name>
    <dbReference type="NCBI Taxonomy" id="2607660"/>
    <lineage>
        <taxon>Bacteria</taxon>
        <taxon>Bacillati</taxon>
        <taxon>Actinomycetota</taxon>
        <taxon>Actinomycetes</taxon>
        <taxon>Propionibacteriales</taxon>
        <taxon>Nocardioidaceae</taxon>
        <taxon>Nocardioides</taxon>
    </lineage>
</organism>
<feature type="transmembrane region" description="Helical" evidence="6">
    <location>
        <begin position="293"/>
        <end position="316"/>
    </location>
</feature>
<evidence type="ECO:0000256" key="2">
    <source>
        <dbReference type="ARBA" id="ARBA00022448"/>
    </source>
</evidence>
<comment type="caution">
    <text evidence="8">The sequence shown here is derived from an EMBL/GenBank/DDBJ whole genome shotgun (WGS) entry which is preliminary data.</text>
</comment>
<dbReference type="GO" id="GO:0005886">
    <property type="term" value="C:plasma membrane"/>
    <property type="evidence" value="ECO:0007669"/>
    <property type="project" value="UniProtKB-SubCell"/>
</dbReference>
<comment type="subcellular location">
    <subcellularLocation>
        <location evidence="1">Cell membrane</location>
        <topology evidence="1">Multi-pass membrane protein</topology>
    </subcellularLocation>
</comment>
<dbReference type="InterPro" id="IPR020846">
    <property type="entry name" value="MFS_dom"/>
</dbReference>
<keyword evidence="4 6" id="KW-1133">Transmembrane helix</keyword>
<evidence type="ECO:0000256" key="4">
    <source>
        <dbReference type="ARBA" id="ARBA00022989"/>
    </source>
</evidence>
<keyword evidence="2" id="KW-0813">Transport</keyword>
<feature type="transmembrane region" description="Helical" evidence="6">
    <location>
        <begin position="92"/>
        <end position="115"/>
    </location>
</feature>
<evidence type="ECO:0000256" key="3">
    <source>
        <dbReference type="ARBA" id="ARBA00022692"/>
    </source>
</evidence>
<feature type="transmembrane region" description="Helical" evidence="6">
    <location>
        <begin position="269"/>
        <end position="287"/>
    </location>
</feature>
<feature type="transmembrane region" description="Helical" evidence="6">
    <location>
        <begin position="69"/>
        <end position="86"/>
    </location>
</feature>
<feature type="transmembrane region" description="Helical" evidence="6">
    <location>
        <begin position="328"/>
        <end position="351"/>
    </location>
</feature>
<reference evidence="8 9" key="2">
    <citation type="submission" date="2019-09" db="EMBL/GenBank/DDBJ databases">
        <authorList>
            <person name="Jin C."/>
        </authorList>
    </citation>
    <scope>NUCLEOTIDE SEQUENCE [LARGE SCALE GENOMIC DNA]</scope>
    <source>
        <strain evidence="8 9">BN130099</strain>
    </source>
</reference>
<evidence type="ECO:0000256" key="1">
    <source>
        <dbReference type="ARBA" id="ARBA00004651"/>
    </source>
</evidence>
<keyword evidence="5 6" id="KW-0472">Membrane</keyword>
<dbReference type="InterPro" id="IPR036259">
    <property type="entry name" value="MFS_trans_sf"/>
</dbReference>
<keyword evidence="9" id="KW-1185">Reference proteome</keyword>
<dbReference type="GO" id="GO:0022857">
    <property type="term" value="F:transmembrane transporter activity"/>
    <property type="evidence" value="ECO:0007669"/>
    <property type="project" value="InterPro"/>
</dbReference>
<dbReference type="InterPro" id="IPR011701">
    <property type="entry name" value="MFS"/>
</dbReference>
<name>A0A5B1LMJ9_9ACTN</name>
<reference evidence="8 9" key="1">
    <citation type="submission" date="2019-09" db="EMBL/GenBank/DDBJ databases">
        <title>Nocardioides panacisoli sp. nov., isolated from the soil of a ginseng field.</title>
        <authorList>
            <person name="Cho C."/>
        </authorList>
    </citation>
    <scope>NUCLEOTIDE SEQUENCE [LARGE SCALE GENOMIC DNA]</scope>
    <source>
        <strain evidence="8 9">BN130099</strain>
    </source>
</reference>
<feature type="transmembrane region" description="Helical" evidence="6">
    <location>
        <begin position="127"/>
        <end position="149"/>
    </location>
</feature>
<protein>
    <submittedName>
        <fullName evidence="8">MFS transporter</fullName>
    </submittedName>
</protein>
<dbReference type="EMBL" id="VUJV01000001">
    <property type="protein sequence ID" value="KAA1422005.1"/>
    <property type="molecule type" value="Genomic_DNA"/>
</dbReference>
<sequence>MLAALCVTVTISYGALYYAFAVLAPTIASDTGWGLTQITAAFSGGLLMSGVAGVFVGRTIQAGGPRRPMTAGAVIGAVGLAAVAVAPSYGTFVLAMLLCGTGAAGLFYTPAFAAITHWYGDQRIRALTTLTLVAGFASTVFAPVVSVLADRTSWRVTYAVLAVLLLLVVVPVHLSALRHPWVPFDDHDGAGAERDSIVLRSPAFVLTAVGATAATLAMFAALVALIPLLVERGMTPTLAAWALGLGGAGQFLGRVIFPRLTAVTGVQHRVLGGIGAIALTTLALAVVPGPAAVLVALSVVAGTARGFYTLVGATLVADLWGPERYAALNGVLGAPLALAAALGPFLGAWVADLAGGYPATFVVLAALAAVGAALAMLGVRSAPRPVAVAG</sequence>
<accession>A0A5B1LMJ9</accession>
<evidence type="ECO:0000256" key="6">
    <source>
        <dbReference type="SAM" id="Phobius"/>
    </source>
</evidence>
<evidence type="ECO:0000313" key="9">
    <source>
        <dbReference type="Proteomes" id="UP000325003"/>
    </source>
</evidence>
<evidence type="ECO:0000256" key="5">
    <source>
        <dbReference type="ARBA" id="ARBA00023136"/>
    </source>
</evidence>
<feature type="transmembrane region" description="Helical" evidence="6">
    <location>
        <begin position="357"/>
        <end position="377"/>
    </location>
</feature>
<keyword evidence="3 6" id="KW-0812">Transmembrane</keyword>
<feature type="transmembrane region" description="Helical" evidence="6">
    <location>
        <begin position="203"/>
        <end position="226"/>
    </location>
</feature>
<proteinExistence type="predicted"/>
<dbReference type="Proteomes" id="UP000325003">
    <property type="component" value="Unassembled WGS sequence"/>
</dbReference>
<feature type="transmembrane region" description="Helical" evidence="6">
    <location>
        <begin position="38"/>
        <end position="57"/>
    </location>
</feature>
<evidence type="ECO:0000259" key="7">
    <source>
        <dbReference type="PROSITE" id="PS50850"/>
    </source>
</evidence>
<dbReference type="Gene3D" id="1.20.1250.20">
    <property type="entry name" value="MFS general substrate transporter like domains"/>
    <property type="match status" value="2"/>
</dbReference>
<dbReference type="AlphaFoldDB" id="A0A5B1LMJ9"/>
<feature type="transmembrane region" description="Helical" evidence="6">
    <location>
        <begin position="155"/>
        <end position="174"/>
    </location>
</feature>
<gene>
    <name evidence="8" type="ORF">F0U44_00780</name>
</gene>
<dbReference type="PANTHER" id="PTHR43385">
    <property type="entry name" value="RIBOFLAVIN TRANSPORTER RIBJ"/>
    <property type="match status" value="1"/>
</dbReference>
<dbReference type="PANTHER" id="PTHR43385:SF1">
    <property type="entry name" value="RIBOFLAVIN TRANSPORTER RIBJ"/>
    <property type="match status" value="1"/>
</dbReference>
<dbReference type="SUPFAM" id="SSF103473">
    <property type="entry name" value="MFS general substrate transporter"/>
    <property type="match status" value="1"/>
</dbReference>
<feature type="transmembrane region" description="Helical" evidence="6">
    <location>
        <begin position="238"/>
        <end position="257"/>
    </location>
</feature>
<dbReference type="Pfam" id="PF07690">
    <property type="entry name" value="MFS_1"/>
    <property type="match status" value="1"/>
</dbReference>